<evidence type="ECO:0000313" key="2">
    <source>
        <dbReference type="Proteomes" id="UP001603978"/>
    </source>
</evidence>
<keyword evidence="2" id="KW-1185">Reference proteome</keyword>
<dbReference type="RefSeq" id="WP_393170093.1">
    <property type="nucleotide sequence ID" value="NZ_JBICRM010000017.1"/>
</dbReference>
<gene>
    <name evidence="1" type="ORF">ACFLIM_27100</name>
</gene>
<proteinExistence type="predicted"/>
<dbReference type="SUPFAM" id="SSF48452">
    <property type="entry name" value="TPR-like"/>
    <property type="match status" value="1"/>
</dbReference>
<accession>A0ABW7AHM3</accession>
<organism evidence="1 2">
    <name type="scientific">Nonomuraea marmarensis</name>
    <dbReference type="NCBI Taxonomy" id="3351344"/>
    <lineage>
        <taxon>Bacteria</taxon>
        <taxon>Bacillati</taxon>
        <taxon>Actinomycetota</taxon>
        <taxon>Actinomycetes</taxon>
        <taxon>Streptosporangiales</taxon>
        <taxon>Streptosporangiaceae</taxon>
        <taxon>Nonomuraea</taxon>
    </lineage>
</organism>
<dbReference type="InterPro" id="IPR011990">
    <property type="entry name" value="TPR-like_helical_dom_sf"/>
</dbReference>
<dbReference type="EMBL" id="JBICRM010000017">
    <property type="protein sequence ID" value="MFG1706864.1"/>
    <property type="molecule type" value="Genomic_DNA"/>
</dbReference>
<comment type="caution">
    <text evidence="1">The sequence shown here is derived from an EMBL/GenBank/DDBJ whole genome shotgun (WGS) entry which is preliminary data.</text>
</comment>
<evidence type="ECO:0008006" key="3">
    <source>
        <dbReference type="Google" id="ProtNLM"/>
    </source>
</evidence>
<dbReference type="Proteomes" id="UP001603978">
    <property type="component" value="Unassembled WGS sequence"/>
</dbReference>
<evidence type="ECO:0000313" key="1">
    <source>
        <dbReference type="EMBL" id="MFG1706864.1"/>
    </source>
</evidence>
<protein>
    <recommendedName>
        <fullName evidence="3">Tetratricopeptide repeat-containing protein</fullName>
    </recommendedName>
</protein>
<reference evidence="1 2" key="1">
    <citation type="submission" date="2024-10" db="EMBL/GenBank/DDBJ databases">
        <authorList>
            <person name="Topkara A.R."/>
            <person name="Saygin H."/>
        </authorList>
    </citation>
    <scope>NUCLEOTIDE SEQUENCE [LARGE SCALE GENOMIC DNA]</scope>
    <source>
        <strain evidence="1 2">M3C6</strain>
    </source>
</reference>
<name>A0ABW7AHM3_9ACTN</name>
<sequence length="120" mass="12913">MKAIEGLLAYAQTRRRWGGGALDYASEAIARSRALSREFPGQYADLLARCLLTSARLLLKRRRATEALPLAQEAVELTRPLGGGPLVVSLHCLAAAFESLHRYSEAAATIAEAGQIPPPD</sequence>
<dbReference type="Gene3D" id="1.25.40.10">
    <property type="entry name" value="Tetratricopeptide repeat domain"/>
    <property type="match status" value="1"/>
</dbReference>